<dbReference type="GO" id="GO:0016567">
    <property type="term" value="P:protein ubiquitination"/>
    <property type="evidence" value="ECO:0007669"/>
    <property type="project" value="TreeGrafter"/>
</dbReference>
<dbReference type="HOGENOM" id="CLU_057727_1_0_1"/>
<dbReference type="GO" id="GO:0008270">
    <property type="term" value="F:zinc ion binding"/>
    <property type="evidence" value="ECO:0007669"/>
    <property type="project" value="UniProtKB-KW"/>
</dbReference>
<dbReference type="PANTHER" id="PTHR16079:SF4">
    <property type="entry name" value="E3 UBIQUITIN-PROTEIN LIGASE CHFR"/>
    <property type="match status" value="1"/>
</dbReference>
<dbReference type="InParanoid" id="W4K3B2"/>
<dbReference type="InterPro" id="IPR052256">
    <property type="entry name" value="E3_ubiquitin-ligase_CHFR"/>
</dbReference>
<keyword evidence="5" id="KW-0175">Coiled coil</keyword>
<dbReference type="InterPro" id="IPR001841">
    <property type="entry name" value="Znf_RING"/>
</dbReference>
<dbReference type="KEGG" id="hir:HETIRDRAFT_320252"/>
<dbReference type="SUPFAM" id="SSF57850">
    <property type="entry name" value="RING/U-box"/>
    <property type="match status" value="1"/>
</dbReference>
<feature type="domain" description="RING-type" evidence="7">
    <location>
        <begin position="175"/>
        <end position="255"/>
    </location>
</feature>
<feature type="coiled-coil region" evidence="5">
    <location>
        <begin position="114"/>
        <end position="148"/>
    </location>
</feature>
<proteinExistence type="predicted"/>
<dbReference type="PROSITE" id="PS50089">
    <property type="entry name" value="ZF_RING_2"/>
    <property type="match status" value="1"/>
</dbReference>
<evidence type="ECO:0000256" key="3">
    <source>
        <dbReference type="ARBA" id="ARBA00022833"/>
    </source>
</evidence>
<dbReference type="GO" id="GO:0004842">
    <property type="term" value="F:ubiquitin-protein transferase activity"/>
    <property type="evidence" value="ECO:0007669"/>
    <property type="project" value="TreeGrafter"/>
</dbReference>
<accession>W4K3B2</accession>
<keyword evidence="1" id="KW-0479">Metal-binding</keyword>
<name>W4K3B2_HETIT</name>
<evidence type="ECO:0000259" key="7">
    <source>
        <dbReference type="PROSITE" id="PS50089"/>
    </source>
</evidence>
<dbReference type="GeneID" id="20670657"/>
<keyword evidence="9" id="KW-1185">Reference proteome</keyword>
<dbReference type="GO" id="GO:0005634">
    <property type="term" value="C:nucleus"/>
    <property type="evidence" value="ECO:0007669"/>
    <property type="project" value="TreeGrafter"/>
</dbReference>
<keyword evidence="3" id="KW-0862">Zinc</keyword>
<feature type="compositionally biased region" description="Basic and acidic residues" evidence="6">
    <location>
        <begin position="96"/>
        <end position="105"/>
    </location>
</feature>
<evidence type="ECO:0000313" key="9">
    <source>
        <dbReference type="Proteomes" id="UP000030671"/>
    </source>
</evidence>
<dbReference type="InterPro" id="IPR017907">
    <property type="entry name" value="Znf_RING_CS"/>
</dbReference>
<protein>
    <recommendedName>
        <fullName evidence="7">RING-type domain-containing protein</fullName>
    </recommendedName>
</protein>
<dbReference type="SMART" id="SM00184">
    <property type="entry name" value="RING"/>
    <property type="match status" value="1"/>
</dbReference>
<dbReference type="Gene3D" id="3.30.40.10">
    <property type="entry name" value="Zinc/RING finger domain, C3HC4 (zinc finger)"/>
    <property type="match status" value="1"/>
</dbReference>
<evidence type="ECO:0000256" key="2">
    <source>
        <dbReference type="ARBA" id="ARBA00022771"/>
    </source>
</evidence>
<evidence type="ECO:0000256" key="4">
    <source>
        <dbReference type="PROSITE-ProRule" id="PRU00175"/>
    </source>
</evidence>
<feature type="region of interest" description="Disordered" evidence="6">
    <location>
        <begin position="1"/>
        <end position="109"/>
    </location>
</feature>
<evidence type="ECO:0000256" key="5">
    <source>
        <dbReference type="SAM" id="Coils"/>
    </source>
</evidence>
<dbReference type="InterPro" id="IPR013083">
    <property type="entry name" value="Znf_RING/FYVE/PHD"/>
</dbReference>
<dbReference type="AlphaFoldDB" id="W4K3B2"/>
<dbReference type="eggNOG" id="ENOG502SRD8">
    <property type="taxonomic scope" value="Eukaryota"/>
</dbReference>
<dbReference type="Proteomes" id="UP000030671">
    <property type="component" value="Unassembled WGS sequence"/>
</dbReference>
<feature type="region of interest" description="Disordered" evidence="6">
    <location>
        <begin position="278"/>
        <end position="320"/>
    </location>
</feature>
<dbReference type="GO" id="GO:0006511">
    <property type="term" value="P:ubiquitin-dependent protein catabolic process"/>
    <property type="evidence" value="ECO:0007669"/>
    <property type="project" value="TreeGrafter"/>
</dbReference>
<dbReference type="RefSeq" id="XP_009547057.1">
    <property type="nucleotide sequence ID" value="XM_009548762.1"/>
</dbReference>
<keyword evidence="2 4" id="KW-0863">Zinc-finger</keyword>
<dbReference type="InterPro" id="IPR018957">
    <property type="entry name" value="Znf_C3HC4_RING-type"/>
</dbReference>
<reference evidence="8 9" key="1">
    <citation type="journal article" date="2012" name="New Phytol.">
        <title>Insight into trade-off between wood decay and parasitism from the genome of a fungal forest pathogen.</title>
        <authorList>
            <person name="Olson A."/>
            <person name="Aerts A."/>
            <person name="Asiegbu F."/>
            <person name="Belbahri L."/>
            <person name="Bouzid O."/>
            <person name="Broberg A."/>
            <person name="Canback B."/>
            <person name="Coutinho P.M."/>
            <person name="Cullen D."/>
            <person name="Dalman K."/>
            <person name="Deflorio G."/>
            <person name="van Diepen L.T."/>
            <person name="Dunand C."/>
            <person name="Duplessis S."/>
            <person name="Durling M."/>
            <person name="Gonthier P."/>
            <person name="Grimwood J."/>
            <person name="Fossdal C.G."/>
            <person name="Hansson D."/>
            <person name="Henrissat B."/>
            <person name="Hietala A."/>
            <person name="Himmelstrand K."/>
            <person name="Hoffmeister D."/>
            <person name="Hogberg N."/>
            <person name="James T.Y."/>
            <person name="Karlsson M."/>
            <person name="Kohler A."/>
            <person name="Kues U."/>
            <person name="Lee Y.H."/>
            <person name="Lin Y.C."/>
            <person name="Lind M."/>
            <person name="Lindquist E."/>
            <person name="Lombard V."/>
            <person name="Lucas S."/>
            <person name="Lunden K."/>
            <person name="Morin E."/>
            <person name="Murat C."/>
            <person name="Park J."/>
            <person name="Raffaello T."/>
            <person name="Rouze P."/>
            <person name="Salamov A."/>
            <person name="Schmutz J."/>
            <person name="Solheim H."/>
            <person name="Stahlberg J."/>
            <person name="Velez H."/>
            <person name="de Vries R.P."/>
            <person name="Wiebenga A."/>
            <person name="Woodward S."/>
            <person name="Yakovlev I."/>
            <person name="Garbelotto M."/>
            <person name="Martin F."/>
            <person name="Grigoriev I.V."/>
            <person name="Stenlid J."/>
        </authorList>
    </citation>
    <scope>NUCLEOTIDE SEQUENCE [LARGE SCALE GENOMIC DNA]</scope>
    <source>
        <strain evidence="8 9">TC 32-1</strain>
    </source>
</reference>
<dbReference type="EMBL" id="KI925459">
    <property type="protein sequence ID" value="ETW80287.1"/>
    <property type="molecule type" value="Genomic_DNA"/>
</dbReference>
<sequence length="320" mass="34751">MPATRSSAARRRTQISDAPYPSAPPSSPPRLDLEVIIISSDDEPDHEPTPRQHPRTARKGKGRAFHAPEEDVIDVSDSSDKKTSGQSRGSHKPSRKVKETKEACGERCSATQRAKQLEADLAKAHEERDRAQVAFKQAQLEIEAVEAAAETKIAAAKASNSQGVPIDALEDIICCEICTHKMWSPYTLSGCGHTFCQSCLSDWFSTTHVQHLAAHPAYPAHPPPVDADTYARLPAHIRAYIPQQPGPKYTCPACRQAVHRRPTESFVLKNVVRVVAAARGEHSPRKPTPAPSRATRGGRAAKAAAPAPPVDPWAGFFGPR</sequence>
<dbReference type="Pfam" id="PF00097">
    <property type="entry name" value="zf-C3HC4"/>
    <property type="match status" value="1"/>
</dbReference>
<gene>
    <name evidence="8" type="ORF">HETIRDRAFT_320252</name>
</gene>
<dbReference type="PROSITE" id="PS00518">
    <property type="entry name" value="ZF_RING_1"/>
    <property type="match status" value="1"/>
</dbReference>
<evidence type="ECO:0000313" key="8">
    <source>
        <dbReference type="EMBL" id="ETW80287.1"/>
    </source>
</evidence>
<organism evidence="8 9">
    <name type="scientific">Heterobasidion irregulare (strain TC 32-1)</name>
    <dbReference type="NCBI Taxonomy" id="747525"/>
    <lineage>
        <taxon>Eukaryota</taxon>
        <taxon>Fungi</taxon>
        <taxon>Dikarya</taxon>
        <taxon>Basidiomycota</taxon>
        <taxon>Agaricomycotina</taxon>
        <taxon>Agaricomycetes</taxon>
        <taxon>Russulales</taxon>
        <taxon>Bondarzewiaceae</taxon>
        <taxon>Heterobasidion</taxon>
        <taxon>Heterobasidion annosum species complex</taxon>
    </lineage>
</organism>
<evidence type="ECO:0000256" key="1">
    <source>
        <dbReference type="ARBA" id="ARBA00022723"/>
    </source>
</evidence>
<feature type="compositionally biased region" description="Basic residues" evidence="6">
    <location>
        <begin position="52"/>
        <end position="64"/>
    </location>
</feature>
<dbReference type="OrthoDB" id="3219336at2759"/>
<evidence type="ECO:0000256" key="6">
    <source>
        <dbReference type="SAM" id="MobiDB-lite"/>
    </source>
</evidence>
<feature type="compositionally biased region" description="Low complexity" evidence="6">
    <location>
        <begin position="293"/>
        <end position="305"/>
    </location>
</feature>
<dbReference type="PANTHER" id="PTHR16079">
    <property type="entry name" value="UBIQUITIN LIGASE PROTEIN CHFR"/>
    <property type="match status" value="1"/>
</dbReference>